<protein>
    <submittedName>
        <fullName evidence="1">Uncharacterized protein</fullName>
    </submittedName>
</protein>
<dbReference type="EMBL" id="ASPP01028562">
    <property type="protein sequence ID" value="ETO05080.1"/>
    <property type="molecule type" value="Genomic_DNA"/>
</dbReference>
<name>X6LWH7_RETFI</name>
<dbReference type="Proteomes" id="UP000023152">
    <property type="component" value="Unassembled WGS sequence"/>
</dbReference>
<reference evidence="1 2" key="1">
    <citation type="journal article" date="2013" name="Curr. Biol.">
        <title>The Genome of the Foraminiferan Reticulomyxa filosa.</title>
        <authorList>
            <person name="Glockner G."/>
            <person name="Hulsmann N."/>
            <person name="Schleicher M."/>
            <person name="Noegel A.A."/>
            <person name="Eichinger L."/>
            <person name="Gallinger C."/>
            <person name="Pawlowski J."/>
            <person name="Sierra R."/>
            <person name="Euteneuer U."/>
            <person name="Pillet L."/>
            <person name="Moustafa A."/>
            <person name="Platzer M."/>
            <person name="Groth M."/>
            <person name="Szafranski K."/>
            <person name="Schliwa M."/>
        </authorList>
    </citation>
    <scope>NUCLEOTIDE SEQUENCE [LARGE SCALE GENOMIC DNA]</scope>
</reference>
<gene>
    <name evidence="1" type="ORF">RFI_32316</name>
</gene>
<proteinExistence type="predicted"/>
<keyword evidence="2" id="KW-1185">Reference proteome</keyword>
<sequence length="211" mass="24713">MELYSKVKTVVVKSMRTALEVKTITKVSVLFSSSLVLINQEKSYHIEKSIIICRLTIINDELKMILLIAERICNISAASFTSLIAKYFLKVRISLNFRYCKKRDMSRNFEFLSTSGQCKHNEITLNNLQSQLLTLKNNANEYNLKIHYIHSISNLSFCRTGLYFLKKKSTRRMNKVHWKTKNQSISFLFSIKHGKELIDYLWDSTKIRINN</sequence>
<accession>X6LWH7</accession>
<evidence type="ECO:0000313" key="1">
    <source>
        <dbReference type="EMBL" id="ETO05080.1"/>
    </source>
</evidence>
<comment type="caution">
    <text evidence="1">The sequence shown here is derived from an EMBL/GenBank/DDBJ whole genome shotgun (WGS) entry which is preliminary data.</text>
</comment>
<evidence type="ECO:0000313" key="2">
    <source>
        <dbReference type="Proteomes" id="UP000023152"/>
    </source>
</evidence>
<dbReference type="AlphaFoldDB" id="X6LWH7"/>
<organism evidence="1 2">
    <name type="scientific">Reticulomyxa filosa</name>
    <dbReference type="NCBI Taxonomy" id="46433"/>
    <lineage>
        <taxon>Eukaryota</taxon>
        <taxon>Sar</taxon>
        <taxon>Rhizaria</taxon>
        <taxon>Retaria</taxon>
        <taxon>Foraminifera</taxon>
        <taxon>Monothalamids</taxon>
        <taxon>Reticulomyxidae</taxon>
        <taxon>Reticulomyxa</taxon>
    </lineage>
</organism>